<protein>
    <submittedName>
        <fullName evidence="2">Uncharacterized protein</fullName>
    </submittedName>
</protein>
<sequence length="159" mass="18094">MYPISHITTNLIIKIKSHALISFPNRLNPKTIPKQTHTKQARDSVSICINNSCLFNDVKTQTCEANRKQLSEWPKFPEMRRIREDEEKFGGKNSGENKERQKETGFLGIRMLELNRHFGIREGGGINTERESDSGFTIKELRMGLQQLGNAHAAAAENI</sequence>
<evidence type="ECO:0000313" key="3">
    <source>
        <dbReference type="Proteomes" id="UP000030645"/>
    </source>
</evidence>
<accession>W9R4F6</accession>
<gene>
    <name evidence="2" type="ORF">L484_001598</name>
</gene>
<evidence type="ECO:0000256" key="1">
    <source>
        <dbReference type="SAM" id="MobiDB-lite"/>
    </source>
</evidence>
<feature type="region of interest" description="Disordered" evidence="1">
    <location>
        <begin position="79"/>
        <end position="102"/>
    </location>
</feature>
<proteinExistence type="predicted"/>
<evidence type="ECO:0000313" key="2">
    <source>
        <dbReference type="EMBL" id="EXB67770.1"/>
    </source>
</evidence>
<dbReference type="Proteomes" id="UP000030645">
    <property type="component" value="Unassembled WGS sequence"/>
</dbReference>
<dbReference type="EMBL" id="KE344567">
    <property type="protein sequence ID" value="EXB67770.1"/>
    <property type="molecule type" value="Genomic_DNA"/>
</dbReference>
<reference evidence="3" key="1">
    <citation type="submission" date="2013-01" db="EMBL/GenBank/DDBJ databases">
        <title>Draft Genome Sequence of a Mulberry Tree, Morus notabilis C.K. Schneid.</title>
        <authorList>
            <person name="He N."/>
            <person name="Zhao S."/>
        </authorList>
    </citation>
    <scope>NUCLEOTIDE SEQUENCE</scope>
</reference>
<name>W9R4F6_9ROSA</name>
<dbReference type="AlphaFoldDB" id="W9R4F6"/>
<keyword evidence="3" id="KW-1185">Reference proteome</keyword>
<organism evidence="2 3">
    <name type="scientific">Morus notabilis</name>
    <dbReference type="NCBI Taxonomy" id="981085"/>
    <lineage>
        <taxon>Eukaryota</taxon>
        <taxon>Viridiplantae</taxon>
        <taxon>Streptophyta</taxon>
        <taxon>Embryophyta</taxon>
        <taxon>Tracheophyta</taxon>
        <taxon>Spermatophyta</taxon>
        <taxon>Magnoliopsida</taxon>
        <taxon>eudicotyledons</taxon>
        <taxon>Gunneridae</taxon>
        <taxon>Pentapetalae</taxon>
        <taxon>rosids</taxon>
        <taxon>fabids</taxon>
        <taxon>Rosales</taxon>
        <taxon>Moraceae</taxon>
        <taxon>Moreae</taxon>
        <taxon>Morus</taxon>
    </lineage>
</organism>